<organism evidence="2 3">
    <name type="scientific">Natrinema halophilum</name>
    <dbReference type="NCBI Taxonomy" id="1699371"/>
    <lineage>
        <taxon>Archaea</taxon>
        <taxon>Methanobacteriati</taxon>
        <taxon>Methanobacteriota</taxon>
        <taxon>Stenosarchaea group</taxon>
        <taxon>Halobacteria</taxon>
        <taxon>Halobacteriales</taxon>
        <taxon>Natrialbaceae</taxon>
        <taxon>Natrinema</taxon>
    </lineage>
</organism>
<dbReference type="Proteomes" id="UP000509241">
    <property type="component" value="Chromosome"/>
</dbReference>
<accession>A0A7D5GSW5</accession>
<keyword evidence="1" id="KW-1133">Transmembrane helix</keyword>
<evidence type="ECO:0000313" key="2">
    <source>
        <dbReference type="EMBL" id="QLG49609.1"/>
    </source>
</evidence>
<dbReference type="RefSeq" id="WP_179261342.1">
    <property type="nucleotide sequence ID" value="NZ_CP058601.1"/>
</dbReference>
<feature type="transmembrane region" description="Helical" evidence="1">
    <location>
        <begin position="15"/>
        <end position="36"/>
    </location>
</feature>
<keyword evidence="1" id="KW-0812">Transmembrane</keyword>
<protein>
    <submittedName>
        <fullName evidence="2">Uncharacterized protein</fullName>
    </submittedName>
</protein>
<dbReference type="AlphaFoldDB" id="A0A7D5GSW5"/>
<proteinExistence type="predicted"/>
<gene>
    <name evidence="2" type="ORF">HYG82_12435</name>
</gene>
<evidence type="ECO:0000313" key="3">
    <source>
        <dbReference type="Proteomes" id="UP000509241"/>
    </source>
</evidence>
<evidence type="ECO:0000256" key="1">
    <source>
        <dbReference type="SAM" id="Phobius"/>
    </source>
</evidence>
<keyword evidence="3" id="KW-1185">Reference proteome</keyword>
<dbReference type="GeneID" id="56034112"/>
<dbReference type="KEGG" id="haly:HYG82_12435"/>
<reference evidence="2 3" key="1">
    <citation type="submission" date="2020-07" db="EMBL/GenBank/DDBJ databases">
        <authorList>
            <person name="Cui H."/>
        </authorList>
    </citation>
    <scope>NUCLEOTIDE SEQUENCE [LARGE SCALE GENOMIC DNA]</scope>
    <source>
        <strain evidence="2 3">YPL8</strain>
    </source>
</reference>
<name>A0A7D5GSW5_9EURY</name>
<dbReference type="EMBL" id="CP058601">
    <property type="protein sequence ID" value="QLG49609.1"/>
    <property type="molecule type" value="Genomic_DNA"/>
</dbReference>
<keyword evidence="1" id="KW-0472">Membrane</keyword>
<sequence>MVDPVLHTGASHPDLLWILVPSLLTFVVGLGVAAYADRIRAWLGFETTTTTD</sequence>
<dbReference type="OrthoDB" id="154701at2157"/>